<dbReference type="AlphaFoldDB" id="A0AAV1KE36"/>
<gene>
    <name evidence="1" type="ORF">PARMNEM_LOCUS2811</name>
</gene>
<accession>A0AAV1KE36</accession>
<protein>
    <submittedName>
        <fullName evidence="1">Uncharacterized protein</fullName>
    </submittedName>
</protein>
<organism evidence="1 2">
    <name type="scientific">Parnassius mnemosyne</name>
    <name type="common">clouded apollo</name>
    <dbReference type="NCBI Taxonomy" id="213953"/>
    <lineage>
        <taxon>Eukaryota</taxon>
        <taxon>Metazoa</taxon>
        <taxon>Ecdysozoa</taxon>
        <taxon>Arthropoda</taxon>
        <taxon>Hexapoda</taxon>
        <taxon>Insecta</taxon>
        <taxon>Pterygota</taxon>
        <taxon>Neoptera</taxon>
        <taxon>Endopterygota</taxon>
        <taxon>Lepidoptera</taxon>
        <taxon>Glossata</taxon>
        <taxon>Ditrysia</taxon>
        <taxon>Papilionoidea</taxon>
        <taxon>Papilionidae</taxon>
        <taxon>Parnassiinae</taxon>
        <taxon>Parnassini</taxon>
        <taxon>Parnassius</taxon>
        <taxon>Driopa</taxon>
    </lineage>
</organism>
<keyword evidence="2" id="KW-1185">Reference proteome</keyword>
<sequence>MQKLKSKCKKAAIELAIAAARELVDNSVILPRIIPIPKTGGVLPLIPIFAGLSATGTLADISSNPGSHWLAYVKFNIYVEYFDSYGNLKPPMELIEYLGPKVHYNYDNIQRDHPFNCGNLCLIFLENFWRKQDIK</sequence>
<evidence type="ECO:0000313" key="1">
    <source>
        <dbReference type="EMBL" id="CAK1581100.1"/>
    </source>
</evidence>
<dbReference type="Proteomes" id="UP001314205">
    <property type="component" value="Unassembled WGS sequence"/>
</dbReference>
<dbReference type="EMBL" id="CAVLGL010000024">
    <property type="protein sequence ID" value="CAK1581100.1"/>
    <property type="molecule type" value="Genomic_DNA"/>
</dbReference>
<comment type="caution">
    <text evidence="1">The sequence shown here is derived from an EMBL/GenBank/DDBJ whole genome shotgun (WGS) entry which is preliminary data.</text>
</comment>
<name>A0AAV1KE36_9NEOP</name>
<proteinExistence type="predicted"/>
<reference evidence="1 2" key="1">
    <citation type="submission" date="2023-11" db="EMBL/GenBank/DDBJ databases">
        <authorList>
            <person name="Hedman E."/>
            <person name="Englund M."/>
            <person name="Stromberg M."/>
            <person name="Nyberg Akerstrom W."/>
            <person name="Nylinder S."/>
            <person name="Jareborg N."/>
            <person name="Kallberg Y."/>
            <person name="Kronander E."/>
        </authorList>
    </citation>
    <scope>NUCLEOTIDE SEQUENCE [LARGE SCALE GENOMIC DNA]</scope>
</reference>
<evidence type="ECO:0000313" key="2">
    <source>
        <dbReference type="Proteomes" id="UP001314205"/>
    </source>
</evidence>